<evidence type="ECO:0000313" key="1">
    <source>
        <dbReference type="EnsemblPlants" id="KQL26926"/>
    </source>
</evidence>
<dbReference type="HOGENOM" id="CLU_3072261_0_0_1"/>
<protein>
    <submittedName>
        <fullName evidence="1">Uncharacterized protein</fullName>
    </submittedName>
</protein>
<dbReference type="Gramene" id="KQL26926">
    <property type="protein sequence ID" value="KQL26926"/>
    <property type="gene ID" value="SETIT_032197mg"/>
</dbReference>
<dbReference type="Proteomes" id="UP000004995">
    <property type="component" value="Unassembled WGS sequence"/>
</dbReference>
<evidence type="ECO:0000313" key="2">
    <source>
        <dbReference type="Proteomes" id="UP000004995"/>
    </source>
</evidence>
<organism evidence="1 2">
    <name type="scientific">Setaria italica</name>
    <name type="common">Foxtail millet</name>
    <name type="synonym">Panicum italicum</name>
    <dbReference type="NCBI Taxonomy" id="4555"/>
    <lineage>
        <taxon>Eukaryota</taxon>
        <taxon>Viridiplantae</taxon>
        <taxon>Streptophyta</taxon>
        <taxon>Embryophyta</taxon>
        <taxon>Tracheophyta</taxon>
        <taxon>Spermatophyta</taxon>
        <taxon>Magnoliopsida</taxon>
        <taxon>Liliopsida</taxon>
        <taxon>Poales</taxon>
        <taxon>Poaceae</taxon>
        <taxon>PACMAD clade</taxon>
        <taxon>Panicoideae</taxon>
        <taxon>Panicodae</taxon>
        <taxon>Paniceae</taxon>
        <taxon>Cenchrinae</taxon>
        <taxon>Setaria</taxon>
    </lineage>
</organism>
<accession>K4A012</accession>
<reference evidence="2" key="1">
    <citation type="journal article" date="2012" name="Nat. Biotechnol.">
        <title>Reference genome sequence of the model plant Setaria.</title>
        <authorList>
            <person name="Bennetzen J.L."/>
            <person name="Schmutz J."/>
            <person name="Wang H."/>
            <person name="Percifield R."/>
            <person name="Hawkins J."/>
            <person name="Pontaroli A.C."/>
            <person name="Estep M."/>
            <person name="Feng L."/>
            <person name="Vaughn J.N."/>
            <person name="Grimwood J."/>
            <person name="Jenkins J."/>
            <person name="Barry K."/>
            <person name="Lindquist E."/>
            <person name="Hellsten U."/>
            <person name="Deshpande S."/>
            <person name="Wang X."/>
            <person name="Wu X."/>
            <person name="Mitros T."/>
            <person name="Triplett J."/>
            <person name="Yang X."/>
            <person name="Ye C.Y."/>
            <person name="Mauro-Herrera M."/>
            <person name="Wang L."/>
            <person name="Li P."/>
            <person name="Sharma M."/>
            <person name="Sharma R."/>
            <person name="Ronald P.C."/>
            <person name="Panaud O."/>
            <person name="Kellogg E.A."/>
            <person name="Brutnell T.P."/>
            <person name="Doust A.N."/>
            <person name="Tuskan G.A."/>
            <person name="Rokhsar D."/>
            <person name="Devos K.M."/>
        </authorList>
    </citation>
    <scope>NUCLEOTIDE SEQUENCE [LARGE SCALE GENOMIC DNA]</scope>
    <source>
        <strain evidence="2">cv. Yugu1</strain>
    </source>
</reference>
<dbReference type="InParanoid" id="K4A012"/>
<proteinExistence type="predicted"/>
<name>K4A012_SETIT</name>
<dbReference type="AlphaFoldDB" id="K4A012"/>
<dbReference type="EnsemblPlants" id="KQL26926">
    <property type="protein sequence ID" value="KQL26926"/>
    <property type="gene ID" value="SETIT_032197mg"/>
</dbReference>
<keyword evidence="2" id="KW-1185">Reference proteome</keyword>
<dbReference type="EMBL" id="AGNK02001353">
    <property type="status" value="NOT_ANNOTATED_CDS"/>
    <property type="molecule type" value="Genomic_DNA"/>
</dbReference>
<sequence>MPSAMVVWDLYNVLSFFPEGQLSYIPHPRGTNIEQAAGSARRKHPGPPVDMMN</sequence>
<reference evidence="1" key="2">
    <citation type="submission" date="2018-08" db="UniProtKB">
        <authorList>
            <consortium name="EnsemblPlants"/>
        </authorList>
    </citation>
    <scope>IDENTIFICATION</scope>
    <source>
        <strain evidence="1">Yugu1</strain>
    </source>
</reference>